<evidence type="ECO:0000256" key="6">
    <source>
        <dbReference type="ARBA" id="ARBA00022605"/>
    </source>
</evidence>
<dbReference type="EC" id="1.4.1.16" evidence="4 12"/>
<feature type="binding site" evidence="13">
    <location>
        <begin position="91"/>
        <end position="93"/>
    </location>
    <ligand>
        <name>NADP(+)</name>
        <dbReference type="ChEBI" id="CHEBI:58349"/>
    </ligand>
</feature>
<keyword evidence="13" id="KW-0547">Nucleotide-binding</keyword>
<dbReference type="SUPFAM" id="SSF55347">
    <property type="entry name" value="Glyceraldehyde-3-phosphate dehydrogenase-like, C-terminal domain"/>
    <property type="match status" value="1"/>
</dbReference>
<dbReference type="eggNOG" id="COG1712">
    <property type="taxonomic scope" value="Bacteria"/>
</dbReference>
<feature type="binding site" evidence="13">
    <location>
        <position position="275"/>
    </location>
    <ligand>
        <name>substrate</name>
    </ligand>
</feature>
<gene>
    <name evidence="15" type="ORF">HMPREF9233_00717</name>
</gene>
<name>K9EWN0_9ACTO</name>
<comment type="caution">
    <text evidence="15">The sequence shown here is derived from an EMBL/GenBank/DDBJ whole genome shotgun (WGS) entry which is preliminary data.</text>
</comment>
<protein>
    <recommendedName>
        <fullName evidence="5 12">Meso-diaminopimelate D-dehydrogenase</fullName>
        <shortName evidence="12">DAPDH</shortName>
        <shortName evidence="12">Meso-DAP dehydrogenase</shortName>
        <ecNumber evidence="4 12">1.4.1.16</ecNumber>
    </recommendedName>
</protein>
<reference evidence="15 16" key="1">
    <citation type="submission" date="2012-09" db="EMBL/GenBank/DDBJ databases">
        <title>The Genome Sequence of Actinobaculum massiliae ACS-171-V-COL2.</title>
        <authorList>
            <consortium name="The Broad Institute Genome Sequencing Platform"/>
            <person name="Earl A."/>
            <person name="Ward D."/>
            <person name="Feldgarden M."/>
            <person name="Gevers D."/>
            <person name="Saerens B."/>
            <person name="Vaneechoutte M."/>
            <person name="Walker B."/>
            <person name="Young S.K."/>
            <person name="Zeng Q."/>
            <person name="Gargeya S."/>
            <person name="Fitzgerald M."/>
            <person name="Haas B."/>
            <person name="Abouelleil A."/>
            <person name="Alvarado L."/>
            <person name="Arachchi H.M."/>
            <person name="Berlin A."/>
            <person name="Chapman S.B."/>
            <person name="Goldberg J."/>
            <person name="Griggs A."/>
            <person name="Gujja S."/>
            <person name="Hansen M."/>
            <person name="Howarth C."/>
            <person name="Imamovic A."/>
            <person name="Larimer J."/>
            <person name="McCowen C."/>
            <person name="Montmayeur A."/>
            <person name="Murphy C."/>
            <person name="Neiman D."/>
            <person name="Pearson M."/>
            <person name="Priest M."/>
            <person name="Roberts A."/>
            <person name="Saif S."/>
            <person name="Shea T."/>
            <person name="Sisk P."/>
            <person name="Sykes S."/>
            <person name="Wortman J."/>
            <person name="Nusbaum C."/>
            <person name="Birren B."/>
        </authorList>
    </citation>
    <scope>NUCLEOTIDE SEQUENCE [LARGE SCALE GENOMIC DNA]</scope>
    <source>
        <strain evidence="16">ACS-171-V-Col2</strain>
    </source>
</reference>
<dbReference type="UniPathway" id="UPA00034">
    <property type="reaction ID" value="UER00026"/>
</dbReference>
<feature type="binding site" evidence="13">
    <location>
        <position position="147"/>
    </location>
    <ligand>
        <name>substrate</name>
    </ligand>
</feature>
<comment type="subunit">
    <text evidence="3 12">Homodimer.</text>
</comment>
<dbReference type="AlphaFoldDB" id="K9EWN0"/>
<feature type="domain" description="Meso-diaminopimelate D-dehydrogenase C-terminal" evidence="14">
    <location>
        <begin position="121"/>
        <end position="274"/>
    </location>
</feature>
<dbReference type="InterPro" id="IPR036291">
    <property type="entry name" value="NAD(P)-bd_dom_sf"/>
</dbReference>
<dbReference type="Gene3D" id="3.30.360.10">
    <property type="entry name" value="Dihydrodipicolinate Reductase, domain 2"/>
    <property type="match status" value="1"/>
</dbReference>
<feature type="binding site" evidence="13">
    <location>
        <begin position="68"/>
        <end position="71"/>
    </location>
    <ligand>
        <name>NADP(+)</name>
        <dbReference type="ChEBI" id="CHEBI:58349"/>
    </ligand>
</feature>
<dbReference type="EMBL" id="AGWL01000003">
    <property type="protein sequence ID" value="EKU95352.1"/>
    <property type="molecule type" value="Genomic_DNA"/>
</dbReference>
<comment type="function">
    <text evidence="12">Catalyzes the reversible NADPH-dependent reductive amination of L-2-amino-6-oxopimelate, the acyclic form of L-tetrahydrodipicolinate, to generate the meso compound, D,L-2,6-diaminopimelate.</text>
</comment>
<evidence type="ECO:0000256" key="2">
    <source>
        <dbReference type="ARBA" id="ARBA00007442"/>
    </source>
</evidence>
<dbReference type="PATRIC" id="fig|883066.3.peg.737"/>
<proteinExistence type="inferred from homology"/>
<dbReference type="STRING" id="202789.GCA_001457435_01414"/>
<evidence type="ECO:0000256" key="4">
    <source>
        <dbReference type="ARBA" id="ARBA00012080"/>
    </source>
</evidence>
<evidence type="ECO:0000256" key="10">
    <source>
        <dbReference type="ARBA" id="ARBA00023154"/>
    </source>
</evidence>
<dbReference type="GO" id="GO:0000166">
    <property type="term" value="F:nucleotide binding"/>
    <property type="evidence" value="ECO:0007669"/>
    <property type="project" value="UniProtKB-KW"/>
</dbReference>
<dbReference type="GO" id="GO:0047850">
    <property type="term" value="F:diaminopimelate dehydrogenase activity"/>
    <property type="evidence" value="ECO:0007669"/>
    <property type="project" value="UniProtKB-UniRule"/>
</dbReference>
<dbReference type="Gene3D" id="3.40.50.720">
    <property type="entry name" value="NAD(P)-binding Rossmann-like Domain"/>
    <property type="match status" value="1"/>
</dbReference>
<keyword evidence="7 12" id="KW-0521">NADP</keyword>
<dbReference type="NCBIfam" id="TIGR01921">
    <property type="entry name" value="DAP-DH"/>
    <property type="match status" value="1"/>
</dbReference>
<evidence type="ECO:0000256" key="12">
    <source>
        <dbReference type="PIRNR" id="PIRNR025648"/>
    </source>
</evidence>
<keyword evidence="8 12" id="KW-0220">Diaminopimelate biosynthesis</keyword>
<evidence type="ECO:0000256" key="1">
    <source>
        <dbReference type="ARBA" id="ARBA00004896"/>
    </source>
</evidence>
<evidence type="ECO:0000313" key="15">
    <source>
        <dbReference type="EMBL" id="EKU95352.1"/>
    </source>
</evidence>
<dbReference type="InterPro" id="IPR010190">
    <property type="entry name" value="Diaminopimelate_DH_Ddh"/>
</dbReference>
<keyword evidence="16" id="KW-1185">Reference proteome</keyword>
<evidence type="ECO:0000256" key="5">
    <source>
        <dbReference type="ARBA" id="ARBA00021654"/>
    </source>
</evidence>
<evidence type="ECO:0000256" key="8">
    <source>
        <dbReference type="ARBA" id="ARBA00022915"/>
    </source>
</evidence>
<dbReference type="RefSeq" id="WP_007000923.1">
    <property type="nucleotide sequence ID" value="NZ_JH992955.1"/>
</dbReference>
<sequence length="325" mass="34787">MAKIRVAINGYGNLGRGVETAVSQTDDLETVAVFTRRDPVTIRTGGAPAYSLGDIENFRGKIDVVVNCGGSATDLSEQTPAVAGAFNVVDSFDNHAHIPEHFEKVDAAARAAGTLALVSSGWDPGFFSLQRAFSQAFLPNGSTYTFWGPGLSQGHSDAVRRISGVARAVQYTLPVEENLARVLAGDNSEFSAAQMHRRQVFAVLDAAADPAAVREEICSMPDYFAPYETEVNFISAEEFERNHRGMPHGGHVVRTGETSAETKQVAHFELMLDSNPEFTGSVLAASARATARLAAEGMSGAITLFDVPVAKLLPDSAEDIRRNLL</sequence>
<dbReference type="Pfam" id="PF16654">
    <property type="entry name" value="DAPDH_C"/>
    <property type="match status" value="1"/>
</dbReference>
<dbReference type="CDD" id="cd02270">
    <property type="entry name" value="meso-DAPDH_N"/>
    <property type="match status" value="1"/>
</dbReference>
<evidence type="ECO:0000256" key="11">
    <source>
        <dbReference type="ARBA" id="ARBA00052023"/>
    </source>
</evidence>
<comment type="catalytic activity">
    <reaction evidence="11 12">
        <text>meso-2,6-diaminopimelate + NADP(+) + H2O = (S)-2-amino-6-oxoheptanedioate + NH4(+) + NADPH + H(+)</text>
        <dbReference type="Rhea" id="RHEA:13561"/>
        <dbReference type="ChEBI" id="CHEBI:15377"/>
        <dbReference type="ChEBI" id="CHEBI:15378"/>
        <dbReference type="ChEBI" id="CHEBI:28938"/>
        <dbReference type="ChEBI" id="CHEBI:57783"/>
        <dbReference type="ChEBI" id="CHEBI:57791"/>
        <dbReference type="ChEBI" id="CHEBI:58349"/>
        <dbReference type="ChEBI" id="CHEBI:58556"/>
        <dbReference type="EC" id="1.4.1.16"/>
    </reaction>
</comment>
<dbReference type="PIRSF" id="PIRSF025648">
    <property type="entry name" value="DDH"/>
    <property type="match status" value="1"/>
</dbReference>
<keyword evidence="6 12" id="KW-0028">Amino-acid biosynthesis</keyword>
<dbReference type="InterPro" id="IPR032094">
    <property type="entry name" value="Meso-DAP_DH_C"/>
</dbReference>
<feature type="binding site" evidence="13">
    <location>
        <position position="248"/>
    </location>
    <ligand>
        <name>substrate</name>
    </ligand>
</feature>
<dbReference type="GO" id="GO:0019877">
    <property type="term" value="P:diaminopimelate biosynthetic process"/>
    <property type="evidence" value="ECO:0007669"/>
    <property type="project" value="UniProtKB-UniRule"/>
</dbReference>
<evidence type="ECO:0000256" key="9">
    <source>
        <dbReference type="ARBA" id="ARBA00023002"/>
    </source>
</evidence>
<accession>K9EWN0</accession>
<dbReference type="Proteomes" id="UP000009888">
    <property type="component" value="Unassembled WGS sequence"/>
</dbReference>
<feature type="binding site" evidence="13">
    <location>
        <begin position="120"/>
        <end position="124"/>
    </location>
    <ligand>
        <name>NADP(+)</name>
        <dbReference type="ChEBI" id="CHEBI:58349"/>
    </ligand>
</feature>
<comment type="similarity">
    <text evidence="2 12">Belongs to the diaminopimelate dehydrogenase family.</text>
</comment>
<evidence type="ECO:0000256" key="7">
    <source>
        <dbReference type="ARBA" id="ARBA00022857"/>
    </source>
</evidence>
<feature type="binding site" evidence="13">
    <location>
        <position position="172"/>
    </location>
    <ligand>
        <name>substrate</name>
    </ligand>
</feature>
<comment type="pathway">
    <text evidence="1 12">Amino-acid biosynthesis; L-lysine biosynthesis via DAP pathway; DL-2,6-diaminopimelate from (S)-tetrahydrodipicolinate: step 1/1.</text>
</comment>
<dbReference type="HOGENOM" id="CLU_055796_0_0_11"/>
<keyword evidence="10 12" id="KW-0457">Lysine biosynthesis</keyword>
<evidence type="ECO:0000313" key="16">
    <source>
        <dbReference type="Proteomes" id="UP000009888"/>
    </source>
</evidence>
<feature type="binding site" evidence="13">
    <location>
        <position position="198"/>
    </location>
    <ligand>
        <name>substrate</name>
    </ligand>
</feature>
<evidence type="ECO:0000259" key="14">
    <source>
        <dbReference type="Pfam" id="PF16654"/>
    </source>
</evidence>
<dbReference type="GO" id="GO:0009089">
    <property type="term" value="P:lysine biosynthetic process via diaminopimelate"/>
    <property type="evidence" value="ECO:0007669"/>
    <property type="project" value="UniProtKB-UniRule"/>
</dbReference>
<feature type="binding site" evidence="13">
    <location>
        <begin position="35"/>
        <end position="37"/>
    </location>
    <ligand>
        <name>NADP(+)</name>
        <dbReference type="ChEBI" id="CHEBI:58349"/>
    </ligand>
</feature>
<feature type="binding site" evidence="13">
    <location>
        <begin position="11"/>
        <end position="14"/>
    </location>
    <ligand>
        <name>NADP(+)</name>
        <dbReference type="ChEBI" id="CHEBI:58349"/>
    </ligand>
</feature>
<dbReference type="SUPFAM" id="SSF51735">
    <property type="entry name" value="NAD(P)-binding Rossmann-fold domains"/>
    <property type="match status" value="1"/>
</dbReference>
<keyword evidence="9 12" id="KW-0560">Oxidoreductase</keyword>
<evidence type="ECO:0000256" key="3">
    <source>
        <dbReference type="ARBA" id="ARBA00011738"/>
    </source>
</evidence>
<organism evidence="15 16">
    <name type="scientific">Actinobaculum massiliense ACS-171-V-Col2</name>
    <dbReference type="NCBI Taxonomy" id="883066"/>
    <lineage>
        <taxon>Bacteria</taxon>
        <taxon>Bacillati</taxon>
        <taxon>Actinomycetota</taxon>
        <taxon>Actinomycetes</taxon>
        <taxon>Actinomycetales</taxon>
        <taxon>Actinomycetaceae</taxon>
        <taxon>Actinobaculum</taxon>
    </lineage>
</organism>
<evidence type="ECO:0000256" key="13">
    <source>
        <dbReference type="PIRSR" id="PIRSR025648-1"/>
    </source>
</evidence>